<name>A0AAD4BJN3_BOLED</name>
<keyword evidence="3" id="KW-1185">Reference proteome</keyword>
<feature type="compositionally biased region" description="Basic residues" evidence="1">
    <location>
        <begin position="33"/>
        <end position="46"/>
    </location>
</feature>
<evidence type="ECO:0000313" key="3">
    <source>
        <dbReference type="Proteomes" id="UP001194468"/>
    </source>
</evidence>
<dbReference type="AlphaFoldDB" id="A0AAD4BJN3"/>
<comment type="caution">
    <text evidence="2">The sequence shown here is derived from an EMBL/GenBank/DDBJ whole genome shotgun (WGS) entry which is preliminary data.</text>
</comment>
<dbReference type="EMBL" id="WHUW01000045">
    <property type="protein sequence ID" value="KAF8431943.1"/>
    <property type="molecule type" value="Genomic_DNA"/>
</dbReference>
<dbReference type="PANTHER" id="PTHR38846">
    <property type="entry name" value="C3H1-TYPE DOMAIN-CONTAINING PROTEIN"/>
    <property type="match status" value="1"/>
</dbReference>
<accession>A0AAD4BJN3</accession>
<protein>
    <submittedName>
        <fullName evidence="2">Uncharacterized protein</fullName>
    </submittedName>
</protein>
<proteinExistence type="predicted"/>
<sequence>MLALRAFRPSGVTRFPRLLSTSTTPRRISPMPPRKKQKQRRGRKYREHALQSPLEEFFGGHYPQFEYNITKSASHEFYRLCDEFGWDRDDPERQDAHREFKNALVKQFNEIYGTDEEDLAKWQNLCHIVDIDPVPDDLETCREVICGTHVNLVDLVDRDVTDQDVQVFESERELSRYTHMTRKYFPKENAYAGGFLRYLLRHILDPA</sequence>
<evidence type="ECO:0000313" key="2">
    <source>
        <dbReference type="EMBL" id="KAF8431943.1"/>
    </source>
</evidence>
<organism evidence="2 3">
    <name type="scientific">Boletus edulis BED1</name>
    <dbReference type="NCBI Taxonomy" id="1328754"/>
    <lineage>
        <taxon>Eukaryota</taxon>
        <taxon>Fungi</taxon>
        <taxon>Dikarya</taxon>
        <taxon>Basidiomycota</taxon>
        <taxon>Agaricomycotina</taxon>
        <taxon>Agaricomycetes</taxon>
        <taxon>Agaricomycetidae</taxon>
        <taxon>Boletales</taxon>
        <taxon>Boletineae</taxon>
        <taxon>Boletaceae</taxon>
        <taxon>Boletoideae</taxon>
        <taxon>Boletus</taxon>
    </lineage>
</organism>
<dbReference type="PANTHER" id="PTHR38846:SF1">
    <property type="entry name" value="C3H1-TYPE DOMAIN-CONTAINING PROTEIN"/>
    <property type="match status" value="1"/>
</dbReference>
<gene>
    <name evidence="2" type="ORF">L210DRAFT_751946</name>
</gene>
<reference evidence="2" key="2">
    <citation type="journal article" date="2020" name="Nat. Commun.">
        <title>Large-scale genome sequencing of mycorrhizal fungi provides insights into the early evolution of symbiotic traits.</title>
        <authorList>
            <person name="Miyauchi S."/>
            <person name="Kiss E."/>
            <person name="Kuo A."/>
            <person name="Drula E."/>
            <person name="Kohler A."/>
            <person name="Sanchez-Garcia M."/>
            <person name="Morin E."/>
            <person name="Andreopoulos B."/>
            <person name="Barry K.W."/>
            <person name="Bonito G."/>
            <person name="Buee M."/>
            <person name="Carver A."/>
            <person name="Chen C."/>
            <person name="Cichocki N."/>
            <person name="Clum A."/>
            <person name="Culley D."/>
            <person name="Crous P.W."/>
            <person name="Fauchery L."/>
            <person name="Girlanda M."/>
            <person name="Hayes R.D."/>
            <person name="Keri Z."/>
            <person name="LaButti K."/>
            <person name="Lipzen A."/>
            <person name="Lombard V."/>
            <person name="Magnuson J."/>
            <person name="Maillard F."/>
            <person name="Murat C."/>
            <person name="Nolan M."/>
            <person name="Ohm R.A."/>
            <person name="Pangilinan J."/>
            <person name="Pereira M.F."/>
            <person name="Perotto S."/>
            <person name="Peter M."/>
            <person name="Pfister S."/>
            <person name="Riley R."/>
            <person name="Sitrit Y."/>
            <person name="Stielow J.B."/>
            <person name="Szollosi G."/>
            <person name="Zifcakova L."/>
            <person name="Stursova M."/>
            <person name="Spatafora J.W."/>
            <person name="Tedersoo L."/>
            <person name="Vaario L.M."/>
            <person name="Yamada A."/>
            <person name="Yan M."/>
            <person name="Wang P."/>
            <person name="Xu J."/>
            <person name="Bruns T."/>
            <person name="Baldrian P."/>
            <person name="Vilgalys R."/>
            <person name="Dunand C."/>
            <person name="Henrissat B."/>
            <person name="Grigoriev I.V."/>
            <person name="Hibbett D."/>
            <person name="Nagy L.G."/>
            <person name="Martin F.M."/>
        </authorList>
    </citation>
    <scope>NUCLEOTIDE SEQUENCE</scope>
    <source>
        <strain evidence="2">BED1</strain>
    </source>
</reference>
<feature type="region of interest" description="Disordered" evidence="1">
    <location>
        <begin position="16"/>
        <end position="46"/>
    </location>
</feature>
<dbReference type="Proteomes" id="UP001194468">
    <property type="component" value="Unassembled WGS sequence"/>
</dbReference>
<evidence type="ECO:0000256" key="1">
    <source>
        <dbReference type="SAM" id="MobiDB-lite"/>
    </source>
</evidence>
<reference evidence="2" key="1">
    <citation type="submission" date="2019-10" db="EMBL/GenBank/DDBJ databases">
        <authorList>
            <consortium name="DOE Joint Genome Institute"/>
            <person name="Kuo A."/>
            <person name="Miyauchi S."/>
            <person name="Kiss E."/>
            <person name="Drula E."/>
            <person name="Kohler A."/>
            <person name="Sanchez-Garcia M."/>
            <person name="Andreopoulos B."/>
            <person name="Barry K.W."/>
            <person name="Bonito G."/>
            <person name="Buee M."/>
            <person name="Carver A."/>
            <person name="Chen C."/>
            <person name="Cichocki N."/>
            <person name="Clum A."/>
            <person name="Culley D."/>
            <person name="Crous P.W."/>
            <person name="Fauchery L."/>
            <person name="Girlanda M."/>
            <person name="Hayes R."/>
            <person name="Keri Z."/>
            <person name="LaButti K."/>
            <person name="Lipzen A."/>
            <person name="Lombard V."/>
            <person name="Magnuson J."/>
            <person name="Maillard F."/>
            <person name="Morin E."/>
            <person name="Murat C."/>
            <person name="Nolan M."/>
            <person name="Ohm R."/>
            <person name="Pangilinan J."/>
            <person name="Pereira M."/>
            <person name="Perotto S."/>
            <person name="Peter M."/>
            <person name="Riley R."/>
            <person name="Sitrit Y."/>
            <person name="Stielow B."/>
            <person name="Szollosi G."/>
            <person name="Zifcakova L."/>
            <person name="Stursova M."/>
            <person name="Spatafora J.W."/>
            <person name="Tedersoo L."/>
            <person name="Vaario L.-M."/>
            <person name="Yamada A."/>
            <person name="Yan M."/>
            <person name="Wang P."/>
            <person name="Xu J."/>
            <person name="Bruns T."/>
            <person name="Baldrian P."/>
            <person name="Vilgalys R."/>
            <person name="Henrissat B."/>
            <person name="Grigoriev I.V."/>
            <person name="Hibbett D."/>
            <person name="Nagy L.G."/>
            <person name="Martin F.M."/>
        </authorList>
    </citation>
    <scope>NUCLEOTIDE SEQUENCE</scope>
    <source>
        <strain evidence="2">BED1</strain>
    </source>
</reference>